<keyword evidence="1" id="KW-0812">Transmembrane</keyword>
<feature type="transmembrane region" description="Helical" evidence="1">
    <location>
        <begin position="150"/>
        <end position="178"/>
    </location>
</feature>
<feature type="transmembrane region" description="Helical" evidence="1">
    <location>
        <begin position="17"/>
        <end position="35"/>
    </location>
</feature>
<dbReference type="EMBL" id="UOER01000353">
    <property type="protein sequence ID" value="VAW25298.1"/>
    <property type="molecule type" value="Genomic_DNA"/>
</dbReference>
<evidence type="ECO:0000256" key="1">
    <source>
        <dbReference type="SAM" id="Phobius"/>
    </source>
</evidence>
<reference evidence="2" key="1">
    <citation type="submission" date="2018-06" db="EMBL/GenBank/DDBJ databases">
        <authorList>
            <person name="Zhirakovskaya E."/>
        </authorList>
    </citation>
    <scope>NUCLEOTIDE SEQUENCE</scope>
</reference>
<sequence length="186" mass="21397">MIQSPFYNLSEKAEKKLTIILLVFITVLIFIMHYLDIQIQKGDNTKGIISFELAKDLSKSISILNSWNILSKISAGISLGLDFLFLIIYSLFISLIIHKLNEKLWKYKKMYTMGIVLIWCTFLAAFFDIIENIALIKLLLGNLKQLWSSLSYYFAVAKFSLLAFGISYIIVNLFFIIFKKIVGKLS</sequence>
<keyword evidence="1" id="KW-1133">Transmembrane helix</keyword>
<feature type="transmembrane region" description="Helical" evidence="1">
    <location>
        <begin position="73"/>
        <end position="98"/>
    </location>
</feature>
<dbReference type="AlphaFoldDB" id="A0A3B0U4L6"/>
<protein>
    <submittedName>
        <fullName evidence="2">Uncharacterized protein</fullName>
    </submittedName>
</protein>
<gene>
    <name evidence="2" type="ORF">MNBD_BACTEROID04-2054</name>
</gene>
<evidence type="ECO:0000313" key="2">
    <source>
        <dbReference type="EMBL" id="VAW25298.1"/>
    </source>
</evidence>
<proteinExistence type="predicted"/>
<accession>A0A3B0U4L6</accession>
<name>A0A3B0U4L6_9ZZZZ</name>
<feature type="transmembrane region" description="Helical" evidence="1">
    <location>
        <begin position="110"/>
        <end position="130"/>
    </location>
</feature>
<keyword evidence="1" id="KW-0472">Membrane</keyword>
<organism evidence="2">
    <name type="scientific">hydrothermal vent metagenome</name>
    <dbReference type="NCBI Taxonomy" id="652676"/>
    <lineage>
        <taxon>unclassified sequences</taxon>
        <taxon>metagenomes</taxon>
        <taxon>ecological metagenomes</taxon>
    </lineage>
</organism>